<name>A0A1X7TX63_AMPQE</name>
<dbReference type="AlphaFoldDB" id="A0A1X7TX63"/>
<dbReference type="Gene3D" id="1.20.5.990">
    <property type="entry name" value="Nemo cc2-lz domain - 1d5 darpin complex"/>
    <property type="match status" value="1"/>
</dbReference>
<feature type="compositionally biased region" description="Basic and acidic residues" evidence="2">
    <location>
        <begin position="34"/>
        <end position="43"/>
    </location>
</feature>
<reference evidence="3" key="1">
    <citation type="submission" date="2017-05" db="UniProtKB">
        <authorList>
            <consortium name="EnsemblMetazoa"/>
        </authorList>
    </citation>
    <scope>IDENTIFICATION</scope>
</reference>
<proteinExistence type="predicted"/>
<evidence type="ECO:0000313" key="3">
    <source>
        <dbReference type="EnsemblMetazoa" id="Aqu2.1.20051_001"/>
    </source>
</evidence>
<feature type="compositionally biased region" description="Polar residues" evidence="2">
    <location>
        <begin position="23"/>
        <end position="33"/>
    </location>
</feature>
<feature type="coiled-coil region" evidence="1">
    <location>
        <begin position="267"/>
        <end position="353"/>
    </location>
</feature>
<feature type="coiled-coil region" evidence="1">
    <location>
        <begin position="52"/>
        <end position="234"/>
    </location>
</feature>
<organism evidence="3">
    <name type="scientific">Amphimedon queenslandica</name>
    <name type="common">Sponge</name>
    <dbReference type="NCBI Taxonomy" id="400682"/>
    <lineage>
        <taxon>Eukaryota</taxon>
        <taxon>Metazoa</taxon>
        <taxon>Porifera</taxon>
        <taxon>Demospongiae</taxon>
        <taxon>Heteroscleromorpha</taxon>
        <taxon>Haplosclerida</taxon>
        <taxon>Niphatidae</taxon>
        <taxon>Amphimedon</taxon>
    </lineage>
</organism>
<feature type="coiled-coil region" evidence="1">
    <location>
        <begin position="468"/>
        <end position="587"/>
    </location>
</feature>
<feature type="compositionally biased region" description="Polar residues" evidence="2">
    <location>
        <begin position="1"/>
        <end position="12"/>
    </location>
</feature>
<dbReference type="InParanoid" id="A0A1X7TX63"/>
<dbReference type="OMA" id="SDRKCEQ"/>
<dbReference type="EnsemblMetazoa" id="Aqu2.1.20051_001">
    <property type="protein sequence ID" value="Aqu2.1.20051_001"/>
    <property type="gene ID" value="Aqu2.1.20051"/>
</dbReference>
<dbReference type="OrthoDB" id="6066489at2759"/>
<evidence type="ECO:0000256" key="2">
    <source>
        <dbReference type="SAM" id="MobiDB-lite"/>
    </source>
</evidence>
<accession>A0A1X7TX63</accession>
<feature type="coiled-coil region" evidence="1">
    <location>
        <begin position="403"/>
        <end position="444"/>
    </location>
</feature>
<keyword evidence="1" id="KW-0175">Coiled coil</keyword>
<dbReference type="FunCoup" id="A0A1X7TX63">
    <property type="interactions" value="60"/>
</dbReference>
<sequence>MSGLGSMNNQKVVKSDAHVDQGASATQLDPSISESERECKEDNFIIQGSKVKEEYETKGNDYEQRISQLTKSLSKREEEVIKLKIDLNANKMLLKEKLKEKYKAYNEQEAIKLQLERELAVAKEEMKLLNERLNSSKEEELKQKISELEKEMNEKVQHLQLKEEQLSEKEKSVFNAEGSDTADKRDRELHVMIKQVEDLKEESKKNIAEATQRIDKLEEIHKEQLEEIDKLREENTILAGTVEEQGNMRERLTELEALFDKVAASHEEEMNDIRRKEETKRVELEEKWKRKFDEESQQRLQFHLQEMKEAMEEVKKKYKDRLQAREKELQVQLEKFNQENKELKEHLYNREEAYTVLQDSLDKKSVTSMALEKQVEDIVNHSAEKDQKIKEISEILAWKEAQNELLKQDFESERKDRERINDQLIQLQKQHEILKQESTEKEAQMKFHKLNKSKSILVRDLEESRKDIATKGAEIESLIQKIAQLEKQHTEEMKKIKKKLIDSEAGETERMKEMKEEMQILTAQVNAYSREVDKQKGLVTQSQEKHKTEANELARMRQQLENVSADKEELLRAYHQEQAMVTRLEDQTQRMKQANIVLKDKVVASRQAQSELSRLHGVERQLSSKQEEVISLQKILSGFQNTWELSHREVSLLEELGRGGYGVVWVGQLKVRCQEVTRTDSEPT</sequence>
<feature type="region of interest" description="Disordered" evidence="2">
    <location>
        <begin position="1"/>
        <end position="43"/>
    </location>
</feature>
<protein>
    <submittedName>
        <fullName evidence="3">Uncharacterized protein</fullName>
    </submittedName>
</protein>
<evidence type="ECO:0000256" key="1">
    <source>
        <dbReference type="SAM" id="Coils"/>
    </source>
</evidence>